<keyword evidence="3" id="KW-1185">Reference proteome</keyword>
<dbReference type="RefSeq" id="WP_037165472.1">
    <property type="nucleotide sequence ID" value="NZ_CAJXID010000004.1"/>
</dbReference>
<name>A0A922T9Y3_9HYPH</name>
<reference evidence="2 3" key="1">
    <citation type="submission" date="2014-06" db="EMBL/GenBank/DDBJ databases">
        <title>Rhizobium pelagicum/R2-400B4.</title>
        <authorList>
            <person name="Kimes N.E."/>
            <person name="Lopez-Perez M."/>
        </authorList>
    </citation>
    <scope>NUCLEOTIDE SEQUENCE [LARGE SCALE GENOMIC DNA]</scope>
    <source>
        <strain evidence="2 3">R2-400B4</strain>
    </source>
</reference>
<dbReference type="SUPFAM" id="SSF53474">
    <property type="entry name" value="alpha/beta-Hydrolases"/>
    <property type="match status" value="1"/>
</dbReference>
<evidence type="ECO:0000259" key="1">
    <source>
        <dbReference type="Pfam" id="PF01738"/>
    </source>
</evidence>
<organism evidence="2 3">
    <name type="scientific">Pseudorhizobium pelagicum</name>
    <dbReference type="NCBI Taxonomy" id="1509405"/>
    <lineage>
        <taxon>Bacteria</taxon>
        <taxon>Pseudomonadati</taxon>
        <taxon>Pseudomonadota</taxon>
        <taxon>Alphaproteobacteria</taxon>
        <taxon>Hyphomicrobiales</taxon>
        <taxon>Rhizobiaceae</taxon>
        <taxon>Rhizobium/Agrobacterium group</taxon>
        <taxon>Pseudorhizobium</taxon>
    </lineage>
</organism>
<dbReference type="Proteomes" id="UP000052167">
    <property type="component" value="Unassembled WGS sequence"/>
</dbReference>
<dbReference type="AlphaFoldDB" id="A0A922T9Y3"/>
<proteinExistence type="predicted"/>
<dbReference type="Pfam" id="PF01738">
    <property type="entry name" value="DLH"/>
    <property type="match status" value="1"/>
</dbReference>
<dbReference type="Gene3D" id="3.40.50.1820">
    <property type="entry name" value="alpha/beta hydrolase"/>
    <property type="match status" value="1"/>
</dbReference>
<sequence length="203" mass="22393">MSYDSYIHRAKPGEAGAPILFVFHGTGGDENQFFDFGSCLLPNATVISPRGDISEHGAARFFRRKAEGVYDCEDLARATHRMSEFVAANRERHQAGPVIGVGFSNGANILANILIENPGLFESAVLMHPLIPFEPNDRTGKASSRILITAGERDPISPVDLTNQLADYFRRQGDSVDLEWHPGGHELRPNEIQAAKTFLAQYR</sequence>
<feature type="domain" description="Dienelactone hydrolase" evidence="1">
    <location>
        <begin position="88"/>
        <end position="183"/>
    </location>
</feature>
<evidence type="ECO:0000313" key="3">
    <source>
        <dbReference type="Proteomes" id="UP000052167"/>
    </source>
</evidence>
<dbReference type="EMBL" id="JOKJ01000006">
    <property type="protein sequence ID" value="KEQ09659.1"/>
    <property type="molecule type" value="Genomic_DNA"/>
</dbReference>
<comment type="caution">
    <text evidence="2">The sequence shown here is derived from an EMBL/GenBank/DDBJ whole genome shotgun (WGS) entry which is preliminary data.</text>
</comment>
<evidence type="ECO:0000313" key="2">
    <source>
        <dbReference type="EMBL" id="KEQ09659.1"/>
    </source>
</evidence>
<gene>
    <name evidence="2" type="ORF">GV68_22675</name>
</gene>
<protein>
    <submittedName>
        <fullName evidence="2">Esterase</fullName>
    </submittedName>
</protein>
<accession>A0A922T9Y3</accession>
<dbReference type="OrthoDB" id="9796570at2"/>
<dbReference type="GO" id="GO:0016787">
    <property type="term" value="F:hydrolase activity"/>
    <property type="evidence" value="ECO:0007669"/>
    <property type="project" value="InterPro"/>
</dbReference>
<dbReference type="InterPro" id="IPR029058">
    <property type="entry name" value="AB_hydrolase_fold"/>
</dbReference>
<dbReference type="InterPro" id="IPR002925">
    <property type="entry name" value="Dienelactn_hydro"/>
</dbReference>